<evidence type="ECO:0008006" key="3">
    <source>
        <dbReference type="Google" id="ProtNLM"/>
    </source>
</evidence>
<evidence type="ECO:0000313" key="2">
    <source>
        <dbReference type="Proteomes" id="UP000226192"/>
    </source>
</evidence>
<accession>A0A2C5YIU3</accession>
<dbReference type="AlphaFoldDB" id="A0A2C5YIU3"/>
<sequence length="387" mass="42220">MALATRLSTQSTKLSRQQQKWFSGTALQQVNNALRRFISSGRNTSSRLHRSSLATSNTARRIATSGRAPFASTLRPNLTGGAMPRSAGGYSLGGSARRHFSHAPAAPAQVVQNVSQAMRAFFASGNRIKYHGSGSRGQPTYRVISETEHKTMRKMTNAALFAPGSFIDFKLNPTITALSPLATTTMTDACDASEVGTRSESPCNLNTQGFFDVLSADFGRAVRDLTAIYDDLRRLSVLGDLSIFLEGDCLRVRFPGVDASLVSRLCDDVGIQRGIVGQDFNYDSSAEVCMALRFPFASDAEQTMRIPQDSSHSLQGHDLDSSSSLECDSFVQDAFQVINEQHQWSSDLEGYESMSPLQSSSANRSYEGLEGIYRFLEECDRGKGRLG</sequence>
<proteinExistence type="predicted"/>
<gene>
    <name evidence="1" type="ORF">CDD81_2991</name>
</gene>
<dbReference type="PANTHER" id="PTHR42342">
    <property type="entry name" value="STATIONARY PHASE PROTEIN 5"/>
    <property type="match status" value="1"/>
</dbReference>
<dbReference type="Proteomes" id="UP000226192">
    <property type="component" value="Unassembled WGS sequence"/>
</dbReference>
<dbReference type="InterPro" id="IPR038816">
    <property type="entry name" value="Stationary_phase_5"/>
</dbReference>
<reference evidence="1 2" key="1">
    <citation type="submission" date="2017-06" db="EMBL/GenBank/DDBJ databases">
        <title>Ant-infecting Ophiocordyceps genomes reveal a high diversity of potential behavioral manipulation genes and a possible major role for enterotoxins.</title>
        <authorList>
            <person name="De Bekker C."/>
            <person name="Evans H.C."/>
            <person name="Brachmann A."/>
            <person name="Hughes D.P."/>
        </authorList>
    </citation>
    <scope>NUCLEOTIDE SEQUENCE [LARGE SCALE GENOMIC DNA]</scope>
    <source>
        <strain evidence="1 2">Map64</strain>
    </source>
</reference>
<dbReference type="STRING" id="1399860.A0A2C5YIU3"/>
<name>A0A2C5YIU3_9HYPO</name>
<dbReference type="EMBL" id="NJET01000002">
    <property type="protein sequence ID" value="PHH67222.1"/>
    <property type="molecule type" value="Genomic_DNA"/>
</dbReference>
<protein>
    <recommendedName>
        <fullName evidence="3">Casein kinase II beta 2 subunit</fullName>
    </recommendedName>
</protein>
<dbReference type="OrthoDB" id="5415241at2759"/>
<evidence type="ECO:0000313" key="1">
    <source>
        <dbReference type="EMBL" id="PHH67222.1"/>
    </source>
</evidence>
<dbReference type="PANTHER" id="PTHR42342:SF1">
    <property type="entry name" value="STATIONARY PHASE PROTEIN 5"/>
    <property type="match status" value="1"/>
</dbReference>
<organism evidence="1 2">
    <name type="scientific">Ophiocordyceps australis</name>
    <dbReference type="NCBI Taxonomy" id="1399860"/>
    <lineage>
        <taxon>Eukaryota</taxon>
        <taxon>Fungi</taxon>
        <taxon>Dikarya</taxon>
        <taxon>Ascomycota</taxon>
        <taxon>Pezizomycotina</taxon>
        <taxon>Sordariomycetes</taxon>
        <taxon>Hypocreomycetidae</taxon>
        <taxon>Hypocreales</taxon>
        <taxon>Ophiocordycipitaceae</taxon>
        <taxon>Ophiocordyceps</taxon>
    </lineage>
</organism>
<comment type="caution">
    <text evidence="1">The sequence shown here is derived from an EMBL/GenBank/DDBJ whole genome shotgun (WGS) entry which is preliminary data.</text>
</comment>
<dbReference type="GO" id="GO:0070628">
    <property type="term" value="F:proteasome binding"/>
    <property type="evidence" value="ECO:0007669"/>
    <property type="project" value="InterPro"/>
</dbReference>
<keyword evidence="2" id="KW-1185">Reference proteome</keyword>
<dbReference type="GO" id="GO:0043248">
    <property type="term" value="P:proteasome assembly"/>
    <property type="evidence" value="ECO:0007669"/>
    <property type="project" value="TreeGrafter"/>
</dbReference>